<proteinExistence type="predicted"/>
<keyword evidence="2" id="KW-0732">Signal</keyword>
<accession>A0A8H3IRC6</accession>
<dbReference type="EMBL" id="CAJPDS010000101">
    <property type="protein sequence ID" value="CAF9937432.1"/>
    <property type="molecule type" value="Genomic_DNA"/>
</dbReference>
<dbReference type="Gene3D" id="2.60.120.260">
    <property type="entry name" value="Galactose-binding domain-like"/>
    <property type="match status" value="1"/>
</dbReference>
<feature type="chain" id="PRO_5034477514" description="CBM-cenC domain-containing protein" evidence="2">
    <location>
        <begin position="26"/>
        <end position="256"/>
    </location>
</feature>
<gene>
    <name evidence="3" type="ORF">HETSPECPRED_000537</name>
</gene>
<dbReference type="InterPro" id="IPR008979">
    <property type="entry name" value="Galactose-bd-like_sf"/>
</dbReference>
<reference evidence="3" key="1">
    <citation type="submission" date="2021-03" db="EMBL/GenBank/DDBJ databases">
        <authorList>
            <person name="Tagirdzhanova G."/>
        </authorList>
    </citation>
    <scope>NUCLEOTIDE SEQUENCE</scope>
</reference>
<feature type="region of interest" description="Disordered" evidence="1">
    <location>
        <begin position="141"/>
        <end position="160"/>
    </location>
</feature>
<organism evidence="3 4">
    <name type="scientific">Heterodermia speciosa</name>
    <dbReference type="NCBI Taxonomy" id="116794"/>
    <lineage>
        <taxon>Eukaryota</taxon>
        <taxon>Fungi</taxon>
        <taxon>Dikarya</taxon>
        <taxon>Ascomycota</taxon>
        <taxon>Pezizomycotina</taxon>
        <taxon>Lecanoromycetes</taxon>
        <taxon>OSLEUM clade</taxon>
        <taxon>Lecanoromycetidae</taxon>
        <taxon>Caliciales</taxon>
        <taxon>Physciaceae</taxon>
        <taxon>Heterodermia</taxon>
    </lineage>
</organism>
<dbReference type="Proteomes" id="UP000664521">
    <property type="component" value="Unassembled WGS sequence"/>
</dbReference>
<evidence type="ECO:0000256" key="2">
    <source>
        <dbReference type="SAM" id="SignalP"/>
    </source>
</evidence>
<evidence type="ECO:0000313" key="4">
    <source>
        <dbReference type="Proteomes" id="UP000664521"/>
    </source>
</evidence>
<protein>
    <recommendedName>
        <fullName evidence="5">CBM-cenC domain-containing protein</fullName>
    </recommendedName>
</protein>
<keyword evidence="4" id="KW-1185">Reference proteome</keyword>
<evidence type="ECO:0008006" key="5">
    <source>
        <dbReference type="Google" id="ProtNLM"/>
    </source>
</evidence>
<dbReference type="SUPFAM" id="SSF49785">
    <property type="entry name" value="Galactose-binding domain-like"/>
    <property type="match status" value="1"/>
</dbReference>
<sequence>MKFSASAVKLSLGASILLCGPIVNAATSCNADNCLRALFPTGTPSAVSSALAFCATYTTTINTATTGFPTRATAGCGTATARYSSACSCKPTATSCPPVVAPNNLVQNGGFECGLPPWTAGDVVNTAHKLSSPGAAGSNTAYEFDQIGQPGPDSSRNPSFLTQSVPGLTVGAAYKLVFSLFFDACTSNTGFVGVRIGSQGGLTYDACDSGQAAVGKFFQYQLPFTADAATESLRFEFIINRPGAVVKIDNVAITPA</sequence>
<name>A0A8H3IRC6_9LECA</name>
<dbReference type="AlphaFoldDB" id="A0A8H3IRC6"/>
<comment type="caution">
    <text evidence="3">The sequence shown here is derived from an EMBL/GenBank/DDBJ whole genome shotgun (WGS) entry which is preliminary data.</text>
</comment>
<evidence type="ECO:0000256" key="1">
    <source>
        <dbReference type="SAM" id="MobiDB-lite"/>
    </source>
</evidence>
<dbReference type="PROSITE" id="PS51257">
    <property type="entry name" value="PROKAR_LIPOPROTEIN"/>
    <property type="match status" value="1"/>
</dbReference>
<dbReference type="OrthoDB" id="5424295at2759"/>
<evidence type="ECO:0000313" key="3">
    <source>
        <dbReference type="EMBL" id="CAF9937432.1"/>
    </source>
</evidence>
<feature type="signal peptide" evidence="2">
    <location>
        <begin position="1"/>
        <end position="25"/>
    </location>
</feature>